<evidence type="ECO:0000256" key="9">
    <source>
        <dbReference type="ARBA" id="ARBA00025772"/>
    </source>
</evidence>
<sequence>MQRSPIRAGQTERAERAERAAWAGQSGFTLIELIVVMIIIGVMGYVALPRFSSMMGFADIGYRDQVAAAIDYARKIAVAQRRHTCVIIAAGSVTVKIDTGLPSNHVTGNCPTALALPAGSSVISAPSGMSVSPAVNIDFDAEGRPVSGAPATLTFTGAGGASSLTIEAESGYVH</sequence>
<comment type="subcellular location">
    <subcellularLocation>
        <location evidence="1">Cell inner membrane</location>
        <topology evidence="1">Single-pass membrane protein</topology>
    </subcellularLocation>
</comment>
<dbReference type="InterPro" id="IPR045584">
    <property type="entry name" value="Pilin-like"/>
</dbReference>
<dbReference type="GO" id="GO:0005886">
    <property type="term" value="C:plasma membrane"/>
    <property type="evidence" value="ECO:0007669"/>
    <property type="project" value="UniProtKB-SubCell"/>
</dbReference>
<dbReference type="InterPro" id="IPR022346">
    <property type="entry name" value="T2SS_GspH"/>
</dbReference>
<dbReference type="SUPFAM" id="SSF54523">
    <property type="entry name" value="Pili subunits"/>
    <property type="match status" value="1"/>
</dbReference>
<keyword evidence="6 11" id="KW-0812">Transmembrane</keyword>
<keyword evidence="5" id="KW-0997">Cell inner membrane</keyword>
<accession>A0A7Z7MUW0</accession>
<dbReference type="EMBL" id="LT837803">
    <property type="protein sequence ID" value="SMB24360.1"/>
    <property type="molecule type" value="Genomic_DNA"/>
</dbReference>
<dbReference type="Gene3D" id="3.30.700.10">
    <property type="entry name" value="Glycoprotein, Type 4 Pilin"/>
    <property type="match status" value="1"/>
</dbReference>
<evidence type="ECO:0000313" key="13">
    <source>
        <dbReference type="EMBL" id="SMB24360.1"/>
    </source>
</evidence>
<protein>
    <recommendedName>
        <fullName evidence="2">Type II secretion system protein H</fullName>
    </recommendedName>
    <alternativeName>
        <fullName evidence="10">General secretion pathway protein H</fullName>
    </alternativeName>
</protein>
<evidence type="ECO:0000256" key="3">
    <source>
        <dbReference type="ARBA" id="ARBA00022475"/>
    </source>
</evidence>
<keyword evidence="3" id="KW-1003">Cell membrane</keyword>
<evidence type="ECO:0000256" key="4">
    <source>
        <dbReference type="ARBA" id="ARBA00022481"/>
    </source>
</evidence>
<keyword evidence="4" id="KW-0488">Methylation</keyword>
<keyword evidence="8 11" id="KW-0472">Membrane</keyword>
<dbReference type="GO" id="GO:0015628">
    <property type="term" value="P:protein secretion by the type II secretion system"/>
    <property type="evidence" value="ECO:0007669"/>
    <property type="project" value="InterPro"/>
</dbReference>
<dbReference type="RefSeq" id="WP_154716276.1">
    <property type="nucleotide sequence ID" value="NZ_LT837803.1"/>
</dbReference>
<evidence type="ECO:0000256" key="7">
    <source>
        <dbReference type="ARBA" id="ARBA00022989"/>
    </source>
</evidence>
<comment type="similarity">
    <text evidence="9">Belongs to the GSP H family.</text>
</comment>
<proteinExistence type="inferred from homology"/>
<reference evidence="13" key="1">
    <citation type="submission" date="2017-03" db="EMBL/GenBank/DDBJ databases">
        <authorList>
            <consortium name="AG Boll"/>
        </authorList>
    </citation>
    <scope>NUCLEOTIDE SEQUENCE [LARGE SCALE GENOMIC DNA]</scope>
    <source>
        <strain evidence="13">Chol</strain>
    </source>
</reference>
<dbReference type="InterPro" id="IPR012902">
    <property type="entry name" value="N_methyl_site"/>
</dbReference>
<dbReference type="AlphaFoldDB" id="A0A7Z7MUW0"/>
<evidence type="ECO:0000256" key="8">
    <source>
        <dbReference type="ARBA" id="ARBA00023136"/>
    </source>
</evidence>
<evidence type="ECO:0000313" key="14">
    <source>
        <dbReference type="Proteomes" id="UP000242886"/>
    </source>
</evidence>
<keyword evidence="7 11" id="KW-1133">Transmembrane helix</keyword>
<evidence type="ECO:0000256" key="2">
    <source>
        <dbReference type="ARBA" id="ARBA00021549"/>
    </source>
</evidence>
<feature type="domain" description="General secretion pathway GspH" evidence="12">
    <location>
        <begin position="64"/>
        <end position="166"/>
    </location>
</feature>
<dbReference type="Proteomes" id="UP000242886">
    <property type="component" value="Chromosome SDENCHOL"/>
</dbReference>
<dbReference type="Pfam" id="PF12019">
    <property type="entry name" value="GspH"/>
    <property type="match status" value="1"/>
</dbReference>
<gene>
    <name evidence="13" type="ORF">SDENCHOL_11046</name>
</gene>
<evidence type="ECO:0000256" key="6">
    <source>
        <dbReference type="ARBA" id="ARBA00022692"/>
    </source>
</evidence>
<dbReference type="NCBIfam" id="TIGR02532">
    <property type="entry name" value="IV_pilin_GFxxxE"/>
    <property type="match status" value="1"/>
</dbReference>
<dbReference type="GO" id="GO:0015627">
    <property type="term" value="C:type II protein secretion system complex"/>
    <property type="evidence" value="ECO:0007669"/>
    <property type="project" value="InterPro"/>
</dbReference>
<evidence type="ECO:0000256" key="5">
    <source>
        <dbReference type="ARBA" id="ARBA00022519"/>
    </source>
</evidence>
<evidence type="ECO:0000256" key="1">
    <source>
        <dbReference type="ARBA" id="ARBA00004377"/>
    </source>
</evidence>
<evidence type="ECO:0000256" key="11">
    <source>
        <dbReference type="SAM" id="Phobius"/>
    </source>
</evidence>
<evidence type="ECO:0000259" key="12">
    <source>
        <dbReference type="Pfam" id="PF12019"/>
    </source>
</evidence>
<evidence type="ECO:0000256" key="10">
    <source>
        <dbReference type="ARBA" id="ARBA00030775"/>
    </source>
</evidence>
<feature type="transmembrane region" description="Helical" evidence="11">
    <location>
        <begin position="28"/>
        <end position="48"/>
    </location>
</feature>
<name>A0A7Z7MUW0_9PROT</name>
<dbReference type="Pfam" id="PF07963">
    <property type="entry name" value="N_methyl"/>
    <property type="match status" value="1"/>
</dbReference>
<keyword evidence="14" id="KW-1185">Reference proteome</keyword>
<organism evidence="13 14">
    <name type="scientific">Sterolibacterium denitrificans</name>
    <dbReference type="NCBI Taxonomy" id="157592"/>
    <lineage>
        <taxon>Bacteria</taxon>
        <taxon>Pseudomonadati</taxon>
        <taxon>Pseudomonadota</taxon>
        <taxon>Betaproteobacteria</taxon>
        <taxon>Nitrosomonadales</taxon>
        <taxon>Sterolibacteriaceae</taxon>
        <taxon>Sterolibacterium</taxon>
    </lineage>
</organism>